<keyword evidence="2" id="KW-1185">Reference proteome</keyword>
<proteinExistence type="predicted"/>
<gene>
    <name evidence="1" type="ORF">BV898_12684</name>
</gene>
<name>A0A1W0WCT5_HYPEX</name>
<reference evidence="2" key="1">
    <citation type="submission" date="2017-01" db="EMBL/GenBank/DDBJ databases">
        <title>Comparative genomics of anhydrobiosis in the tardigrade Hypsibius dujardini.</title>
        <authorList>
            <person name="Yoshida Y."/>
            <person name="Koutsovoulos G."/>
            <person name="Laetsch D."/>
            <person name="Stevens L."/>
            <person name="Kumar S."/>
            <person name="Horikawa D."/>
            <person name="Ishino K."/>
            <person name="Komine S."/>
            <person name="Tomita M."/>
            <person name="Blaxter M."/>
            <person name="Arakawa K."/>
        </authorList>
    </citation>
    <scope>NUCLEOTIDE SEQUENCE [LARGE SCALE GENOMIC DNA]</scope>
    <source>
        <strain evidence="2">Z151</strain>
    </source>
</reference>
<accession>A0A1W0WCT5</accession>
<evidence type="ECO:0000313" key="2">
    <source>
        <dbReference type="Proteomes" id="UP000192578"/>
    </source>
</evidence>
<evidence type="ECO:0000313" key="1">
    <source>
        <dbReference type="EMBL" id="OQV13026.1"/>
    </source>
</evidence>
<dbReference type="Proteomes" id="UP000192578">
    <property type="component" value="Unassembled WGS sequence"/>
</dbReference>
<organism evidence="1 2">
    <name type="scientific">Hypsibius exemplaris</name>
    <name type="common">Freshwater tardigrade</name>
    <dbReference type="NCBI Taxonomy" id="2072580"/>
    <lineage>
        <taxon>Eukaryota</taxon>
        <taxon>Metazoa</taxon>
        <taxon>Ecdysozoa</taxon>
        <taxon>Tardigrada</taxon>
        <taxon>Eutardigrada</taxon>
        <taxon>Parachela</taxon>
        <taxon>Hypsibioidea</taxon>
        <taxon>Hypsibiidae</taxon>
        <taxon>Hypsibius</taxon>
    </lineage>
</organism>
<sequence>MVTTFQTVLVISHQAYKLILSKNLIFNEIPLAGLNSTIALKGLGGFSNLMPLKRCRTSPAPVTAVFAGTAQRLDSLKWDMFFGKRSLKLG</sequence>
<protein>
    <submittedName>
        <fullName evidence="1">Uncharacterized protein</fullName>
    </submittedName>
</protein>
<comment type="caution">
    <text evidence="1">The sequence shown here is derived from an EMBL/GenBank/DDBJ whole genome shotgun (WGS) entry which is preliminary data.</text>
</comment>
<dbReference type="AlphaFoldDB" id="A0A1W0WCT5"/>
<dbReference type="EMBL" id="MTYJ01000131">
    <property type="protein sequence ID" value="OQV13026.1"/>
    <property type="molecule type" value="Genomic_DNA"/>
</dbReference>